<dbReference type="AlphaFoldDB" id="A0A255GAK3"/>
<sequence>MESAMLLADGGGGTRPHVTSDIQVDPGQIRQFAKFLDEMTGEIRTLRDRLQDYTPEGTEKVSFGNYTGSARAAEQHRATVTKGHGALRGLHQRSDDITEATRRLAGQYDDLEELNSATAAQVTNELNRKKA</sequence>
<evidence type="ECO:0000313" key="2">
    <source>
        <dbReference type="EMBL" id="OYO12957.1"/>
    </source>
</evidence>
<organism evidence="2 3">
    <name type="scientific">Enemella evansiae</name>
    <dbReference type="NCBI Taxonomy" id="2016499"/>
    <lineage>
        <taxon>Bacteria</taxon>
        <taxon>Bacillati</taxon>
        <taxon>Actinomycetota</taxon>
        <taxon>Actinomycetes</taxon>
        <taxon>Propionibacteriales</taxon>
        <taxon>Propionibacteriaceae</taxon>
        <taxon>Enemella</taxon>
    </lineage>
</organism>
<dbReference type="EMBL" id="NMVO01000014">
    <property type="protein sequence ID" value="OYO12957.1"/>
    <property type="molecule type" value="Genomic_DNA"/>
</dbReference>
<reference evidence="2 3" key="1">
    <citation type="submission" date="2017-07" db="EMBL/GenBank/DDBJ databases">
        <title>Draft whole genome sequences of clinical Proprionibacteriaceae strains.</title>
        <authorList>
            <person name="Bernier A.-M."/>
            <person name="Bernard K."/>
            <person name="Domingo M.-C."/>
        </authorList>
    </citation>
    <scope>NUCLEOTIDE SEQUENCE [LARGE SCALE GENOMIC DNA]</scope>
    <source>
        <strain evidence="2 3">NML 030167</strain>
    </source>
</reference>
<protein>
    <submittedName>
        <fullName evidence="2">Uncharacterized protein</fullName>
    </submittedName>
</protein>
<accession>A0A255GAK3</accession>
<proteinExistence type="predicted"/>
<evidence type="ECO:0000256" key="1">
    <source>
        <dbReference type="SAM" id="MobiDB-lite"/>
    </source>
</evidence>
<dbReference type="Proteomes" id="UP000215896">
    <property type="component" value="Unassembled WGS sequence"/>
</dbReference>
<evidence type="ECO:0000313" key="3">
    <source>
        <dbReference type="Proteomes" id="UP000215896"/>
    </source>
</evidence>
<dbReference type="InterPro" id="IPR036689">
    <property type="entry name" value="ESAT-6-like_sf"/>
</dbReference>
<keyword evidence="3" id="KW-1185">Reference proteome</keyword>
<name>A0A255GAK3_9ACTN</name>
<gene>
    <name evidence="2" type="ORF">CGZ94_13835</name>
</gene>
<comment type="caution">
    <text evidence="2">The sequence shown here is derived from an EMBL/GenBank/DDBJ whole genome shotgun (WGS) entry which is preliminary data.</text>
</comment>
<feature type="region of interest" description="Disordered" evidence="1">
    <location>
        <begin position="1"/>
        <end position="24"/>
    </location>
</feature>
<dbReference type="Gene3D" id="1.10.287.1060">
    <property type="entry name" value="ESAT-6-like"/>
    <property type="match status" value="1"/>
</dbReference>
<dbReference type="SUPFAM" id="SSF140453">
    <property type="entry name" value="EsxAB dimer-like"/>
    <property type="match status" value="1"/>
</dbReference>